<dbReference type="EMBL" id="ML143430">
    <property type="protein sequence ID" value="TBU27581.1"/>
    <property type="molecule type" value="Genomic_DNA"/>
</dbReference>
<feature type="signal peptide" evidence="1">
    <location>
        <begin position="1"/>
        <end position="16"/>
    </location>
</feature>
<dbReference type="Proteomes" id="UP000292957">
    <property type="component" value="Unassembled WGS sequence"/>
</dbReference>
<protein>
    <submittedName>
        <fullName evidence="2">Uncharacterized protein</fullName>
    </submittedName>
</protein>
<name>A0A4Q9MN28_9APHY</name>
<evidence type="ECO:0000256" key="1">
    <source>
        <dbReference type="SAM" id="SignalP"/>
    </source>
</evidence>
<organism evidence="2">
    <name type="scientific">Dichomitus squalens</name>
    <dbReference type="NCBI Taxonomy" id="114155"/>
    <lineage>
        <taxon>Eukaryota</taxon>
        <taxon>Fungi</taxon>
        <taxon>Dikarya</taxon>
        <taxon>Basidiomycota</taxon>
        <taxon>Agaricomycotina</taxon>
        <taxon>Agaricomycetes</taxon>
        <taxon>Polyporales</taxon>
        <taxon>Polyporaceae</taxon>
        <taxon>Dichomitus</taxon>
    </lineage>
</organism>
<dbReference type="AlphaFoldDB" id="A0A4Q9MN28"/>
<feature type="chain" id="PRO_5020206795" evidence="1">
    <location>
        <begin position="17"/>
        <end position="88"/>
    </location>
</feature>
<sequence length="88" mass="8909">MRFTAAIINLAIAVGAVNIGAAMAAAAPGQLVARQTLPQCGDPILACTTNADCAACPSVLGFTFQFAPLRLSKAALQVVLRIVVGTPN</sequence>
<gene>
    <name evidence="2" type="ORF">BD311DRAFT_807558</name>
</gene>
<reference evidence="2" key="1">
    <citation type="submission" date="2019-01" db="EMBL/GenBank/DDBJ databases">
        <title>Draft genome sequences of three monokaryotic isolates of the white-rot basidiomycete fungus Dichomitus squalens.</title>
        <authorList>
            <consortium name="DOE Joint Genome Institute"/>
            <person name="Lopez S.C."/>
            <person name="Andreopoulos B."/>
            <person name="Pangilinan J."/>
            <person name="Lipzen A."/>
            <person name="Riley R."/>
            <person name="Ahrendt S."/>
            <person name="Ng V."/>
            <person name="Barry K."/>
            <person name="Daum C."/>
            <person name="Grigoriev I.V."/>
            <person name="Hilden K.S."/>
            <person name="Makela M.R."/>
            <person name="de Vries R.P."/>
        </authorList>
    </citation>
    <scope>NUCLEOTIDE SEQUENCE [LARGE SCALE GENOMIC DNA]</scope>
    <source>
        <strain evidence="2">OM18370.1</strain>
    </source>
</reference>
<evidence type="ECO:0000313" key="2">
    <source>
        <dbReference type="EMBL" id="TBU27581.1"/>
    </source>
</evidence>
<keyword evidence="1" id="KW-0732">Signal</keyword>
<proteinExistence type="predicted"/>
<accession>A0A4Q9MN28</accession>